<gene>
    <name evidence="3" type="ORF">FLT43_10790</name>
    <name evidence="2" type="ORF">M5W83_10190</name>
</gene>
<keyword evidence="1" id="KW-0732">Signal</keyword>
<dbReference type="Proteomes" id="UP000315377">
    <property type="component" value="Chromosome"/>
</dbReference>
<evidence type="ECO:0000313" key="5">
    <source>
        <dbReference type="Proteomes" id="UP001209276"/>
    </source>
</evidence>
<dbReference type="GeneID" id="76996451"/>
<dbReference type="AlphaFoldDB" id="A0AAJ1LFN3"/>
<dbReference type="RefSeq" id="WP_115057831.1">
    <property type="nucleotide sequence ID" value="NZ_CABMNB010000047.1"/>
</dbReference>
<dbReference type="InterPro" id="IPR008964">
    <property type="entry name" value="Invasin/intimin_cell_adhesion"/>
</dbReference>
<evidence type="ECO:0000256" key="1">
    <source>
        <dbReference type="SAM" id="SignalP"/>
    </source>
</evidence>
<keyword evidence="5" id="KW-1185">Reference proteome</keyword>
<reference evidence="3 4" key="1">
    <citation type="submission" date="2019-07" db="EMBL/GenBank/DDBJ databases">
        <title>Paenibacillus thiaminolyticus NRRL B-4156.</title>
        <authorList>
            <person name="Hehnly C."/>
            <person name="Zhang L."/>
        </authorList>
    </citation>
    <scope>NUCLEOTIDE SEQUENCE [LARGE SCALE GENOMIC DNA]</scope>
    <source>
        <strain evidence="3 4">NRRL B-4156</strain>
    </source>
</reference>
<dbReference type="SUPFAM" id="SSF49373">
    <property type="entry name" value="Invasin/intimin cell-adhesion fragments"/>
    <property type="match status" value="1"/>
</dbReference>
<protein>
    <recommendedName>
        <fullName evidence="6">BIG2 domain-containing protein</fullName>
    </recommendedName>
</protein>
<dbReference type="Proteomes" id="UP001209276">
    <property type="component" value="Unassembled WGS sequence"/>
</dbReference>
<evidence type="ECO:0000313" key="2">
    <source>
        <dbReference type="EMBL" id="MCY9607521.1"/>
    </source>
</evidence>
<dbReference type="EMBL" id="CP041405">
    <property type="protein sequence ID" value="QDM43932.1"/>
    <property type="molecule type" value="Genomic_DNA"/>
</dbReference>
<reference evidence="2 5" key="2">
    <citation type="submission" date="2022-05" db="EMBL/GenBank/DDBJ databases">
        <title>Genome Sequencing of Bee-Associated Microbes.</title>
        <authorList>
            <person name="Dunlap C."/>
        </authorList>
    </citation>
    <scope>NUCLEOTIDE SEQUENCE [LARGE SCALE GENOMIC DNA]</scope>
    <source>
        <strain evidence="2 5">NRRL B-14613</strain>
    </source>
</reference>
<dbReference type="EMBL" id="JAMDMM010000021">
    <property type="protein sequence ID" value="MCY9607521.1"/>
    <property type="molecule type" value="Genomic_DNA"/>
</dbReference>
<proteinExistence type="predicted"/>
<name>A0AAJ1LFN3_PANTH</name>
<feature type="chain" id="PRO_5042468871" description="BIG2 domain-containing protein" evidence="1">
    <location>
        <begin position="27"/>
        <end position="112"/>
    </location>
</feature>
<feature type="signal peptide" evidence="1">
    <location>
        <begin position="1"/>
        <end position="26"/>
    </location>
</feature>
<evidence type="ECO:0008006" key="6">
    <source>
        <dbReference type="Google" id="ProtNLM"/>
    </source>
</evidence>
<evidence type="ECO:0000313" key="3">
    <source>
        <dbReference type="EMBL" id="QDM43932.1"/>
    </source>
</evidence>
<sequence>MKKGLIVLSAAATLLAGVLVPTTGFAAERSSTQPETKNVKANAGYDYVPSFISVGGFFYFPSRYKHPNVWFDNGVVSIDVFGRVTGLKKGSATIRVWDEEEKETKTFWISVY</sequence>
<organism evidence="3 4">
    <name type="scientific">Paenibacillus thiaminolyticus</name>
    <name type="common">Bacillus thiaminolyticus</name>
    <dbReference type="NCBI Taxonomy" id="49283"/>
    <lineage>
        <taxon>Bacteria</taxon>
        <taxon>Bacillati</taxon>
        <taxon>Bacillota</taxon>
        <taxon>Bacilli</taxon>
        <taxon>Bacillales</taxon>
        <taxon>Paenibacillaceae</taxon>
        <taxon>Paenibacillus</taxon>
    </lineage>
</organism>
<accession>A0AAJ1LFN3</accession>
<evidence type="ECO:0000313" key="4">
    <source>
        <dbReference type="Proteomes" id="UP000315377"/>
    </source>
</evidence>